<protein>
    <submittedName>
        <fullName evidence="2">Uncharacterized protein</fullName>
    </submittedName>
</protein>
<proteinExistence type="predicted"/>
<evidence type="ECO:0000256" key="1">
    <source>
        <dbReference type="SAM" id="MobiDB-lite"/>
    </source>
</evidence>
<gene>
    <name evidence="2" type="ORF">ECRASSUSDP1_LOCUS18014</name>
</gene>
<name>A0AAD1XPX2_EUPCR</name>
<reference evidence="2" key="1">
    <citation type="submission" date="2023-07" db="EMBL/GenBank/DDBJ databases">
        <authorList>
            <consortium name="AG Swart"/>
            <person name="Singh M."/>
            <person name="Singh A."/>
            <person name="Seah K."/>
            <person name="Emmerich C."/>
        </authorList>
    </citation>
    <scope>NUCLEOTIDE SEQUENCE</scope>
    <source>
        <strain evidence="2">DP1</strain>
    </source>
</reference>
<keyword evidence="3" id="KW-1185">Reference proteome</keyword>
<evidence type="ECO:0000313" key="2">
    <source>
        <dbReference type="EMBL" id="CAI2376644.1"/>
    </source>
</evidence>
<evidence type="ECO:0000313" key="3">
    <source>
        <dbReference type="Proteomes" id="UP001295684"/>
    </source>
</evidence>
<accession>A0AAD1XPX2</accession>
<feature type="region of interest" description="Disordered" evidence="1">
    <location>
        <begin position="1"/>
        <end position="33"/>
    </location>
</feature>
<comment type="caution">
    <text evidence="2">The sequence shown here is derived from an EMBL/GenBank/DDBJ whole genome shotgun (WGS) entry which is preliminary data.</text>
</comment>
<dbReference type="Proteomes" id="UP001295684">
    <property type="component" value="Unassembled WGS sequence"/>
</dbReference>
<dbReference type="AlphaFoldDB" id="A0AAD1XPX2"/>
<sequence>MIYYRPSQYVPSNRRKRAPSGEKKYKKKGGDYGSHQFLRNNMYIDDIEGVRSKRLFRGKKLAPAQNKMPNSNNDQLINPNIKFAPISRNMPQMPPKTNTMNDGIHVNVSSMFSNPTSRYSQLVNRNVPSRNSRITKDSGIQNYYNTNDIMNYKGNSLDCTDIEGTSAGTGADGILKHRHIPLNPLDPQYDYPGDTELKGIPSRRQMMLLNTLQKNSSRNSSSMTNRRLLRSIRNSKEIKRKLQEASNGEDIKNNKFMNRNRSLPVLHDPQYSRLNMNDLEFNDAIVNKHNGGNNLFFP</sequence>
<dbReference type="EMBL" id="CAMPGE010018206">
    <property type="protein sequence ID" value="CAI2376644.1"/>
    <property type="molecule type" value="Genomic_DNA"/>
</dbReference>
<organism evidence="2 3">
    <name type="scientific">Euplotes crassus</name>
    <dbReference type="NCBI Taxonomy" id="5936"/>
    <lineage>
        <taxon>Eukaryota</taxon>
        <taxon>Sar</taxon>
        <taxon>Alveolata</taxon>
        <taxon>Ciliophora</taxon>
        <taxon>Intramacronucleata</taxon>
        <taxon>Spirotrichea</taxon>
        <taxon>Hypotrichia</taxon>
        <taxon>Euplotida</taxon>
        <taxon>Euplotidae</taxon>
        <taxon>Moneuplotes</taxon>
    </lineage>
</organism>